<keyword evidence="3" id="KW-1185">Reference proteome</keyword>
<protein>
    <submittedName>
        <fullName evidence="2">Uncharacterized protein</fullName>
    </submittedName>
</protein>
<proteinExistence type="predicted"/>
<organism evidence="2 3">
    <name type="scientific">Trema orientale</name>
    <name type="common">Charcoal tree</name>
    <name type="synonym">Celtis orientalis</name>
    <dbReference type="NCBI Taxonomy" id="63057"/>
    <lineage>
        <taxon>Eukaryota</taxon>
        <taxon>Viridiplantae</taxon>
        <taxon>Streptophyta</taxon>
        <taxon>Embryophyta</taxon>
        <taxon>Tracheophyta</taxon>
        <taxon>Spermatophyta</taxon>
        <taxon>Magnoliopsida</taxon>
        <taxon>eudicotyledons</taxon>
        <taxon>Gunneridae</taxon>
        <taxon>Pentapetalae</taxon>
        <taxon>rosids</taxon>
        <taxon>fabids</taxon>
        <taxon>Rosales</taxon>
        <taxon>Cannabaceae</taxon>
        <taxon>Trema</taxon>
    </lineage>
</organism>
<gene>
    <name evidence="2" type="ORF">TorRG33x02_198930</name>
</gene>
<feature type="compositionally biased region" description="Acidic residues" evidence="1">
    <location>
        <begin position="56"/>
        <end position="68"/>
    </location>
</feature>
<feature type="compositionally biased region" description="Basic and acidic residues" evidence="1">
    <location>
        <begin position="30"/>
        <end position="42"/>
    </location>
</feature>
<dbReference type="AlphaFoldDB" id="A0A2P5EFM2"/>
<feature type="compositionally biased region" description="Basic and acidic residues" evidence="1">
    <location>
        <begin position="9"/>
        <end position="20"/>
    </location>
</feature>
<dbReference type="InParanoid" id="A0A2P5EFM2"/>
<dbReference type="EMBL" id="JXTC01000164">
    <property type="protein sequence ID" value="PON84328.1"/>
    <property type="molecule type" value="Genomic_DNA"/>
</dbReference>
<dbReference type="Proteomes" id="UP000237000">
    <property type="component" value="Unassembled WGS sequence"/>
</dbReference>
<sequence>MEDGRHHHLENEENHHDDHQLGLNGNQNNHRHDDESASEVKRAARKRRKRRRVGNDDAESMAQDDEEESINKDFAEMVNQMNIDKNSLLLDGLKMMIETPVKAELVRMWRILHVDYLRGRSNIAHEIFSLALSKAVSS</sequence>
<evidence type="ECO:0000313" key="3">
    <source>
        <dbReference type="Proteomes" id="UP000237000"/>
    </source>
</evidence>
<accession>A0A2P5EFM2</accession>
<feature type="compositionally biased region" description="Basic residues" evidence="1">
    <location>
        <begin position="43"/>
        <end position="52"/>
    </location>
</feature>
<dbReference type="OrthoDB" id="10411742at2759"/>
<evidence type="ECO:0000256" key="1">
    <source>
        <dbReference type="SAM" id="MobiDB-lite"/>
    </source>
</evidence>
<name>A0A2P5EFM2_TREOI</name>
<feature type="region of interest" description="Disordered" evidence="1">
    <location>
        <begin position="1"/>
        <end position="69"/>
    </location>
</feature>
<reference evidence="3" key="1">
    <citation type="submission" date="2016-06" db="EMBL/GenBank/DDBJ databases">
        <title>Parallel loss of symbiosis genes in relatives of nitrogen-fixing non-legume Parasponia.</title>
        <authorList>
            <person name="Van Velzen R."/>
            <person name="Holmer R."/>
            <person name="Bu F."/>
            <person name="Rutten L."/>
            <person name="Van Zeijl A."/>
            <person name="Liu W."/>
            <person name="Santuari L."/>
            <person name="Cao Q."/>
            <person name="Sharma T."/>
            <person name="Shen D."/>
            <person name="Roswanjaya Y."/>
            <person name="Wardhani T."/>
            <person name="Kalhor M.S."/>
            <person name="Jansen J."/>
            <person name="Van den Hoogen J."/>
            <person name="Gungor B."/>
            <person name="Hartog M."/>
            <person name="Hontelez J."/>
            <person name="Verver J."/>
            <person name="Yang W.-C."/>
            <person name="Schijlen E."/>
            <person name="Repin R."/>
            <person name="Schilthuizen M."/>
            <person name="Schranz E."/>
            <person name="Heidstra R."/>
            <person name="Miyata K."/>
            <person name="Fedorova E."/>
            <person name="Kohlen W."/>
            <person name="Bisseling T."/>
            <person name="Smit S."/>
            <person name="Geurts R."/>
        </authorList>
    </citation>
    <scope>NUCLEOTIDE SEQUENCE [LARGE SCALE GENOMIC DNA]</scope>
    <source>
        <strain evidence="3">cv. RG33-2</strain>
    </source>
</reference>
<comment type="caution">
    <text evidence="2">The sequence shown here is derived from an EMBL/GenBank/DDBJ whole genome shotgun (WGS) entry which is preliminary data.</text>
</comment>
<evidence type="ECO:0000313" key="2">
    <source>
        <dbReference type="EMBL" id="PON84328.1"/>
    </source>
</evidence>